<evidence type="ECO:0000313" key="3">
    <source>
        <dbReference type="EMBL" id="CAE0268802.1"/>
    </source>
</evidence>
<evidence type="ECO:0000256" key="1">
    <source>
        <dbReference type="SAM" id="MobiDB-lite"/>
    </source>
</evidence>
<sequence>MILLPHQASSGAVSKKRDGDEVDLIEDTPMKELERLNISTFTSWKKKIPSTGSSPNATPNVSLGERKKNLPASDGDFVLDTIASSTTVYAPARQLSRSKSKSSVIPLSLATAEKAKKEEPDVKVSLKNQFRLSINPRVRFNAQNPYVPRQRKLREEMEDEGEINRAQSFPGRPHRVGLDLRPRHSRSAEDIATVAGLLGDDNGEDEKV</sequence>
<dbReference type="EMBL" id="HBIB01047384">
    <property type="protein sequence ID" value="CAE0268804.1"/>
    <property type="molecule type" value="Transcribed_RNA"/>
</dbReference>
<evidence type="ECO:0000313" key="5">
    <source>
        <dbReference type="EMBL" id="CAE0268805.1"/>
    </source>
</evidence>
<dbReference type="EMBL" id="HBIB01047382">
    <property type="protein sequence ID" value="CAE0268802.1"/>
    <property type="molecule type" value="Transcribed_RNA"/>
</dbReference>
<organism evidence="3">
    <name type="scientific">Palpitomonas bilix</name>
    <dbReference type="NCBI Taxonomy" id="652834"/>
    <lineage>
        <taxon>Eukaryota</taxon>
        <taxon>Eukaryota incertae sedis</taxon>
    </lineage>
</organism>
<evidence type="ECO:0000313" key="2">
    <source>
        <dbReference type="EMBL" id="CAE0268800.1"/>
    </source>
</evidence>
<feature type="region of interest" description="Disordered" evidence="1">
    <location>
        <begin position="156"/>
        <end position="184"/>
    </location>
</feature>
<feature type="region of interest" description="Disordered" evidence="1">
    <location>
        <begin position="1"/>
        <end position="26"/>
    </location>
</feature>
<evidence type="ECO:0000313" key="6">
    <source>
        <dbReference type="EMBL" id="CAE0268806.1"/>
    </source>
</evidence>
<gene>
    <name evidence="2" type="ORF">PBIL07802_LOCUS31150</name>
    <name evidence="3" type="ORF">PBIL07802_LOCUS31152</name>
    <name evidence="4" type="ORF">PBIL07802_LOCUS31154</name>
    <name evidence="5" type="ORF">PBIL07802_LOCUS31155</name>
    <name evidence="6" type="ORF">PBIL07802_LOCUS31156</name>
</gene>
<dbReference type="EMBL" id="HBIB01047379">
    <property type="protein sequence ID" value="CAE0268800.1"/>
    <property type="molecule type" value="Transcribed_RNA"/>
</dbReference>
<accession>A0A7S3LWT7</accession>
<reference evidence="3" key="1">
    <citation type="submission" date="2021-01" db="EMBL/GenBank/DDBJ databases">
        <authorList>
            <person name="Corre E."/>
            <person name="Pelletier E."/>
            <person name="Niang G."/>
            <person name="Scheremetjew M."/>
            <person name="Finn R."/>
            <person name="Kale V."/>
            <person name="Holt S."/>
            <person name="Cochrane G."/>
            <person name="Meng A."/>
            <person name="Brown T."/>
            <person name="Cohen L."/>
        </authorList>
    </citation>
    <scope>NUCLEOTIDE SEQUENCE</scope>
    <source>
        <strain evidence="3">NIES-2562</strain>
    </source>
</reference>
<protein>
    <submittedName>
        <fullName evidence="3">Uncharacterized protein</fullName>
    </submittedName>
</protein>
<evidence type="ECO:0000313" key="4">
    <source>
        <dbReference type="EMBL" id="CAE0268804.1"/>
    </source>
</evidence>
<dbReference type="EMBL" id="HBIB01047386">
    <property type="protein sequence ID" value="CAE0268805.1"/>
    <property type="molecule type" value="Transcribed_RNA"/>
</dbReference>
<proteinExistence type="predicted"/>
<name>A0A7S3LWT7_9EUKA</name>
<feature type="compositionally biased region" description="Polar residues" evidence="1">
    <location>
        <begin position="50"/>
        <end position="61"/>
    </location>
</feature>
<dbReference type="AlphaFoldDB" id="A0A7S3LWT7"/>
<dbReference type="EMBL" id="HBIB01047387">
    <property type="protein sequence ID" value="CAE0268806.1"/>
    <property type="molecule type" value="Transcribed_RNA"/>
</dbReference>
<feature type="region of interest" description="Disordered" evidence="1">
    <location>
        <begin position="45"/>
        <end position="70"/>
    </location>
</feature>